<evidence type="ECO:0000313" key="1">
    <source>
        <dbReference type="EMBL" id="KAI5311479.1"/>
    </source>
</evidence>
<organism evidence="1 2">
    <name type="scientific">Prunus dulcis</name>
    <name type="common">Almond</name>
    <name type="synonym">Amygdalus dulcis</name>
    <dbReference type="NCBI Taxonomy" id="3755"/>
    <lineage>
        <taxon>Eukaryota</taxon>
        <taxon>Viridiplantae</taxon>
        <taxon>Streptophyta</taxon>
        <taxon>Embryophyta</taxon>
        <taxon>Tracheophyta</taxon>
        <taxon>Spermatophyta</taxon>
        <taxon>Magnoliopsida</taxon>
        <taxon>eudicotyledons</taxon>
        <taxon>Gunneridae</taxon>
        <taxon>Pentapetalae</taxon>
        <taxon>rosids</taxon>
        <taxon>fabids</taxon>
        <taxon>Rosales</taxon>
        <taxon>Rosaceae</taxon>
        <taxon>Amygdaloideae</taxon>
        <taxon>Amygdaleae</taxon>
        <taxon>Prunus</taxon>
    </lineage>
</organism>
<comment type="caution">
    <text evidence="1">The sequence shown here is derived from an EMBL/GenBank/DDBJ whole genome shotgun (WGS) entry which is preliminary data.</text>
</comment>
<name>A0AAD4USV3_PRUDU</name>
<keyword evidence="2" id="KW-1185">Reference proteome</keyword>
<reference evidence="1 2" key="1">
    <citation type="journal article" date="2022" name="G3 (Bethesda)">
        <title>Whole-genome sequence and methylome profiling of the almond [Prunus dulcis (Mill.) D.A. Webb] cultivar 'Nonpareil'.</title>
        <authorList>
            <person name="D'Amico-Willman K.M."/>
            <person name="Ouma W.Z."/>
            <person name="Meulia T."/>
            <person name="Sideli G.M."/>
            <person name="Gradziel T.M."/>
            <person name="Fresnedo-Ramirez J."/>
        </authorList>
    </citation>
    <scope>NUCLEOTIDE SEQUENCE [LARGE SCALE GENOMIC DNA]</scope>
    <source>
        <strain evidence="1">Clone GOH B32 T37-40</strain>
    </source>
</reference>
<dbReference type="AlphaFoldDB" id="A0AAD4USV3"/>
<proteinExistence type="predicted"/>
<protein>
    <submittedName>
        <fullName evidence="1">Uncharacterized protein</fullName>
    </submittedName>
</protein>
<dbReference type="EMBL" id="JAJFAZ020000010">
    <property type="protein sequence ID" value="KAI5311479.1"/>
    <property type="molecule type" value="Genomic_DNA"/>
</dbReference>
<sequence>MLCFGNRARREEAAQLAPLVYESSEGRGAQPSLAKRTKLSAQTSPLILRFVLERMKTDLLIGDFGLGTREMRPPANYIFLNTGLRTTTKTLGKETPTTTFVTTTTYLYYYSHAYSFLFLFVTGDRKYNS</sequence>
<keyword evidence="1" id="KW-0496">Mitochondrion</keyword>
<evidence type="ECO:0000313" key="2">
    <source>
        <dbReference type="Proteomes" id="UP001054821"/>
    </source>
</evidence>
<accession>A0AAD4USV3</accession>
<dbReference type="Proteomes" id="UP001054821">
    <property type="component" value="Mitochondrion MT"/>
</dbReference>
<gene>
    <name evidence="1" type="ORF">L3X38_000205</name>
</gene>
<geneLocation type="mitochondrion" evidence="1"/>